<feature type="region of interest" description="Disordered" evidence="1">
    <location>
        <begin position="1"/>
        <end position="35"/>
    </location>
</feature>
<dbReference type="EMBL" id="JH597777">
    <property type="status" value="NOT_ANNOTATED_CDS"/>
    <property type="molecule type" value="Genomic_DNA"/>
</dbReference>
<sequence>MSPNDVGGDAHEDTPSVVADGQEMTNDHELKEKSAVPMAALDKMLSMLGDLSESVCRMESSQSAQGAGVNLQALEHTPPPKRSPNVSTATYFGVRRPAFAGVMVDTPDPVVTMVWRMEKSRDIMDRVYLQGYTQVWACGYGISTTWTYV</sequence>
<dbReference type="AlphaFoldDB" id="M4B219"/>
<organism evidence="2 3">
    <name type="scientific">Hyaloperonospora arabidopsidis (strain Emoy2)</name>
    <name type="common">Downy mildew agent</name>
    <name type="synonym">Peronospora arabidopsidis</name>
    <dbReference type="NCBI Taxonomy" id="559515"/>
    <lineage>
        <taxon>Eukaryota</taxon>
        <taxon>Sar</taxon>
        <taxon>Stramenopiles</taxon>
        <taxon>Oomycota</taxon>
        <taxon>Peronosporomycetes</taxon>
        <taxon>Peronosporales</taxon>
        <taxon>Peronosporaceae</taxon>
        <taxon>Hyaloperonospora</taxon>
    </lineage>
</organism>
<dbReference type="Proteomes" id="UP000011713">
    <property type="component" value="Unassembled WGS sequence"/>
</dbReference>
<name>M4B219_HYAAE</name>
<evidence type="ECO:0000313" key="3">
    <source>
        <dbReference type="Proteomes" id="UP000011713"/>
    </source>
</evidence>
<keyword evidence="3" id="KW-1185">Reference proteome</keyword>
<accession>M4B219</accession>
<reference evidence="3" key="1">
    <citation type="journal article" date="2010" name="Science">
        <title>Signatures of adaptation to obligate biotrophy in the Hyaloperonospora arabidopsidis genome.</title>
        <authorList>
            <person name="Baxter L."/>
            <person name="Tripathy S."/>
            <person name="Ishaque N."/>
            <person name="Boot N."/>
            <person name="Cabral A."/>
            <person name="Kemen E."/>
            <person name="Thines M."/>
            <person name="Ah-Fong A."/>
            <person name="Anderson R."/>
            <person name="Badejoko W."/>
            <person name="Bittner-Eddy P."/>
            <person name="Boore J.L."/>
            <person name="Chibucos M.C."/>
            <person name="Coates M."/>
            <person name="Dehal P."/>
            <person name="Delehaunty K."/>
            <person name="Dong S."/>
            <person name="Downton P."/>
            <person name="Dumas B."/>
            <person name="Fabro G."/>
            <person name="Fronick C."/>
            <person name="Fuerstenberg S.I."/>
            <person name="Fulton L."/>
            <person name="Gaulin E."/>
            <person name="Govers F."/>
            <person name="Hughes L."/>
            <person name="Humphray S."/>
            <person name="Jiang R.H."/>
            <person name="Judelson H."/>
            <person name="Kamoun S."/>
            <person name="Kyung K."/>
            <person name="Meijer H."/>
            <person name="Minx P."/>
            <person name="Morris P."/>
            <person name="Nelson J."/>
            <person name="Phuntumart V."/>
            <person name="Qutob D."/>
            <person name="Rehmany A."/>
            <person name="Rougon-Cardoso A."/>
            <person name="Ryden P."/>
            <person name="Torto-Alalibo T."/>
            <person name="Studholme D."/>
            <person name="Wang Y."/>
            <person name="Win J."/>
            <person name="Wood J."/>
            <person name="Clifton S.W."/>
            <person name="Rogers J."/>
            <person name="Van den Ackerveken G."/>
            <person name="Jones J.D."/>
            <person name="McDowell J.M."/>
            <person name="Beynon J."/>
            <person name="Tyler B.M."/>
        </authorList>
    </citation>
    <scope>NUCLEOTIDE SEQUENCE [LARGE SCALE GENOMIC DNA]</scope>
    <source>
        <strain evidence="3">Emoy2</strain>
    </source>
</reference>
<dbReference type="VEuPathDB" id="FungiDB:HpaG800316"/>
<feature type="compositionally biased region" description="Basic and acidic residues" evidence="1">
    <location>
        <begin position="25"/>
        <end position="34"/>
    </location>
</feature>
<proteinExistence type="predicted"/>
<reference evidence="2" key="2">
    <citation type="submission" date="2015-06" db="UniProtKB">
        <authorList>
            <consortium name="EnsemblProtists"/>
        </authorList>
    </citation>
    <scope>IDENTIFICATION</scope>
    <source>
        <strain evidence="2">Emoy2</strain>
    </source>
</reference>
<dbReference type="EnsemblProtists" id="HpaT800316">
    <property type="protein sequence ID" value="HpaP800316"/>
    <property type="gene ID" value="HpaG800316"/>
</dbReference>
<evidence type="ECO:0000256" key="1">
    <source>
        <dbReference type="SAM" id="MobiDB-lite"/>
    </source>
</evidence>
<dbReference type="InParanoid" id="M4B219"/>
<evidence type="ECO:0000313" key="2">
    <source>
        <dbReference type="EnsemblProtists" id="HpaP800316"/>
    </source>
</evidence>
<protein>
    <submittedName>
        <fullName evidence="2">Uncharacterized protein</fullName>
    </submittedName>
</protein>
<dbReference type="HOGENOM" id="CLU_112674_0_0_1"/>